<reference evidence="2" key="2">
    <citation type="journal article" date="2023" name="IMA Fungus">
        <title>Comparative genomic study of the Penicillium genus elucidates a diverse pangenome and 15 lateral gene transfer events.</title>
        <authorList>
            <person name="Petersen C."/>
            <person name="Sorensen T."/>
            <person name="Nielsen M.R."/>
            <person name="Sondergaard T.E."/>
            <person name="Sorensen J.L."/>
            <person name="Fitzpatrick D.A."/>
            <person name="Frisvad J.C."/>
            <person name="Nielsen K.L."/>
        </authorList>
    </citation>
    <scope>NUCLEOTIDE SEQUENCE</scope>
    <source>
        <strain evidence="2">IBT 30069</strain>
    </source>
</reference>
<dbReference type="AlphaFoldDB" id="A0A9W9KJK5"/>
<evidence type="ECO:0008006" key="4">
    <source>
        <dbReference type="Google" id="ProtNLM"/>
    </source>
</evidence>
<dbReference type="InterPro" id="IPR053228">
    <property type="entry name" value="Stereospecific_Lipase"/>
</dbReference>
<reference evidence="2" key="1">
    <citation type="submission" date="2022-11" db="EMBL/GenBank/DDBJ databases">
        <authorList>
            <person name="Petersen C."/>
        </authorList>
    </citation>
    <scope>NUCLEOTIDE SEQUENCE</scope>
    <source>
        <strain evidence="2">IBT 30069</strain>
    </source>
</reference>
<keyword evidence="3" id="KW-1185">Reference proteome</keyword>
<proteinExistence type="predicted"/>
<dbReference type="PANTHER" id="PTHR37574:SF1">
    <property type="entry name" value="LIPASE B"/>
    <property type="match status" value="1"/>
</dbReference>
<keyword evidence="1" id="KW-0732">Signal</keyword>
<accession>A0A9W9KJK5</accession>
<feature type="signal peptide" evidence="1">
    <location>
        <begin position="1"/>
        <end position="22"/>
    </location>
</feature>
<dbReference type="PANTHER" id="PTHR37574">
    <property type="entry name" value="LIPASE B"/>
    <property type="match status" value="1"/>
</dbReference>
<organism evidence="2 3">
    <name type="scientific">Penicillium angulare</name>
    <dbReference type="NCBI Taxonomy" id="116970"/>
    <lineage>
        <taxon>Eukaryota</taxon>
        <taxon>Fungi</taxon>
        <taxon>Dikarya</taxon>
        <taxon>Ascomycota</taxon>
        <taxon>Pezizomycotina</taxon>
        <taxon>Eurotiomycetes</taxon>
        <taxon>Eurotiomycetidae</taxon>
        <taxon>Eurotiales</taxon>
        <taxon>Aspergillaceae</taxon>
        <taxon>Penicillium</taxon>
    </lineage>
</organism>
<evidence type="ECO:0000256" key="1">
    <source>
        <dbReference type="SAM" id="SignalP"/>
    </source>
</evidence>
<dbReference type="GO" id="GO:0072330">
    <property type="term" value="P:monocarboxylic acid biosynthetic process"/>
    <property type="evidence" value="ECO:0007669"/>
    <property type="project" value="UniProtKB-ARBA"/>
</dbReference>
<dbReference type="InterPro" id="IPR029058">
    <property type="entry name" value="AB_hydrolase_fold"/>
</dbReference>
<feature type="chain" id="PRO_5040737981" description="AB hydrolase-1 domain-containing protein" evidence="1">
    <location>
        <begin position="23"/>
        <end position="350"/>
    </location>
</feature>
<dbReference type="EMBL" id="JAPQKH010000003">
    <property type="protein sequence ID" value="KAJ5109019.1"/>
    <property type="molecule type" value="Genomic_DNA"/>
</dbReference>
<dbReference type="OrthoDB" id="4605274at2759"/>
<dbReference type="Proteomes" id="UP001149165">
    <property type="component" value="Unassembled WGS sequence"/>
</dbReference>
<name>A0A9W9KJK5_9EURO</name>
<dbReference type="GO" id="GO:0017000">
    <property type="term" value="P:antibiotic biosynthetic process"/>
    <property type="evidence" value="ECO:0007669"/>
    <property type="project" value="UniProtKB-ARBA"/>
</dbReference>
<evidence type="ECO:0000313" key="3">
    <source>
        <dbReference type="Proteomes" id="UP001149165"/>
    </source>
</evidence>
<gene>
    <name evidence="2" type="ORF">N7456_005694</name>
</gene>
<dbReference type="Gene3D" id="3.40.50.1820">
    <property type="entry name" value="alpha/beta hydrolase"/>
    <property type="match status" value="1"/>
</dbReference>
<dbReference type="SUPFAM" id="SSF53474">
    <property type="entry name" value="alpha/beta-Hydrolases"/>
    <property type="match status" value="1"/>
</dbReference>
<protein>
    <recommendedName>
        <fullName evidence="4">AB hydrolase-1 domain-containing protein</fullName>
    </recommendedName>
</protein>
<sequence>MGLWKTLCTTLILLASIWWAISEREYLKLVDSAALPVAIDPEFTVSLEDLEKAVYCPISVSNAKETVLLVHGTGMAPELNWDDTLLPPLVAAGFQPCYVAVPHRLLHDVQVNAEYISFAIKSLARDHQISIISWSAGGMTTQWATTFFPEVRSKVKRHIAIGADFHGSWTMAPLVWFNLYTAALVQQVPSSDLITALAKYGGTRAHVPTTAIGSSTDLIVQPGFYGEGWPSLRDSWRLTGPMASNIDLFKLCAIKSIGEGRLPHIVSHDSLLWEAASHKVIFDALSNEETYLGTAKGVTADDCRGGMASGLSPDSEKQHAKIIPELSDFTSKQPVDGWPELPLSDYAIST</sequence>
<evidence type="ECO:0000313" key="2">
    <source>
        <dbReference type="EMBL" id="KAJ5109019.1"/>
    </source>
</evidence>
<comment type="caution">
    <text evidence="2">The sequence shown here is derived from an EMBL/GenBank/DDBJ whole genome shotgun (WGS) entry which is preliminary data.</text>
</comment>